<dbReference type="GO" id="GO:0016301">
    <property type="term" value="F:kinase activity"/>
    <property type="evidence" value="ECO:0007669"/>
    <property type="project" value="UniProtKB-KW"/>
</dbReference>
<accession>A0A7I8DMS9</accession>
<gene>
    <name evidence="3" type="ORF">bsdcttw_06370</name>
</gene>
<keyword evidence="3" id="KW-0418">Kinase</keyword>
<dbReference type="RefSeq" id="WP_185258007.1">
    <property type="nucleotide sequence ID" value="NZ_AP023368.1"/>
</dbReference>
<organism evidence="3 4">
    <name type="scientific">Anaerocolumna chitinilytica</name>
    <dbReference type="NCBI Taxonomy" id="1727145"/>
    <lineage>
        <taxon>Bacteria</taxon>
        <taxon>Bacillati</taxon>
        <taxon>Bacillota</taxon>
        <taxon>Clostridia</taxon>
        <taxon>Lachnospirales</taxon>
        <taxon>Lachnospiraceae</taxon>
        <taxon>Anaerocolumna</taxon>
    </lineage>
</organism>
<keyword evidence="4" id="KW-1185">Reference proteome</keyword>
<feature type="domain" description="Sensor histidine kinase NatK-like C-terminal" evidence="2">
    <location>
        <begin position="328"/>
        <end position="434"/>
    </location>
</feature>
<reference evidence="3 4" key="1">
    <citation type="submission" date="2020-08" db="EMBL/GenBank/DDBJ databases">
        <title>Draft genome sequencing of an Anaerocolumna strain isolated from anoxic soil subjected to BSD treatment.</title>
        <authorList>
            <person name="Uek A."/>
            <person name="Tonouchi A."/>
        </authorList>
    </citation>
    <scope>NUCLEOTIDE SEQUENCE [LARGE SCALE GENOMIC DNA]</scope>
    <source>
        <strain evidence="3 4">CTTW</strain>
    </source>
</reference>
<dbReference type="PANTHER" id="PTHR40448">
    <property type="entry name" value="TWO-COMPONENT SENSOR HISTIDINE KINASE"/>
    <property type="match status" value="1"/>
</dbReference>
<evidence type="ECO:0000259" key="2">
    <source>
        <dbReference type="Pfam" id="PF14501"/>
    </source>
</evidence>
<feature type="transmembrane region" description="Helical" evidence="1">
    <location>
        <begin position="60"/>
        <end position="79"/>
    </location>
</feature>
<keyword evidence="1" id="KW-0472">Membrane</keyword>
<dbReference type="PANTHER" id="PTHR40448:SF1">
    <property type="entry name" value="TWO-COMPONENT SENSOR HISTIDINE KINASE"/>
    <property type="match status" value="1"/>
</dbReference>
<keyword evidence="3" id="KW-0808">Transferase</keyword>
<keyword evidence="1" id="KW-0812">Transmembrane</keyword>
<sequence>MNTDFPNIPRLFTAIAECGACMVYLCMLQKRKGIIYNALISIIVVVASIVFLISTGNAKGALWIFYMICASLIMLVYIVLSSKERVVINVYCWEKAFLLAEFTASLEWLVQTYAAPAMMGHDNIFIYIFMIIFYGVIFVLAYYAERKVIIRQPLQQLTSKEIMTAGIMVVLTFAISNLSFLLKASRFSSGYLPDIYLIRTLVDSAGIFILYAYQSRINEFVIEKENAAIHTMLQRQYEQYRHYQDSMEMIHIQYHDLKHQIAGLRAETDAEKRKEWLDTIERELDSNALASRTGNETLDVILGVKIHQAKRNDIRITCVADGKLLNFMHVTDICSIFGNALDNALESVIFLQDPEKRMIHVSVSSQKQFIYVGISNYCEAKIDISDNKFPGTTKPDKANHGFGLKSIKRSVEKYSGTYTIELKGNWFEVRMLFPKQN</sequence>
<dbReference type="Gene3D" id="3.30.565.10">
    <property type="entry name" value="Histidine kinase-like ATPase, C-terminal domain"/>
    <property type="match status" value="1"/>
</dbReference>
<dbReference type="KEGG" id="acht:bsdcttw_06370"/>
<evidence type="ECO:0000256" key="1">
    <source>
        <dbReference type="SAM" id="Phobius"/>
    </source>
</evidence>
<dbReference type="AlphaFoldDB" id="A0A7I8DMS9"/>
<feature type="transmembrane region" description="Helical" evidence="1">
    <location>
        <begin position="35"/>
        <end position="54"/>
    </location>
</feature>
<dbReference type="Pfam" id="PF14501">
    <property type="entry name" value="HATPase_c_5"/>
    <property type="match status" value="1"/>
</dbReference>
<reference evidence="3 4" key="2">
    <citation type="submission" date="2020-08" db="EMBL/GenBank/DDBJ databases">
        <authorList>
            <person name="Ueki A."/>
            <person name="Tonouchi A."/>
        </authorList>
    </citation>
    <scope>NUCLEOTIDE SEQUENCE [LARGE SCALE GENOMIC DNA]</scope>
    <source>
        <strain evidence="3 4">CTTW</strain>
    </source>
</reference>
<dbReference type="SUPFAM" id="SSF55874">
    <property type="entry name" value="ATPase domain of HSP90 chaperone/DNA topoisomerase II/histidine kinase"/>
    <property type="match status" value="1"/>
</dbReference>
<feature type="transmembrane region" description="Helical" evidence="1">
    <location>
        <begin position="165"/>
        <end position="184"/>
    </location>
</feature>
<dbReference type="CDD" id="cd16935">
    <property type="entry name" value="HATPase_AgrC-ComD-like"/>
    <property type="match status" value="1"/>
</dbReference>
<dbReference type="Proteomes" id="UP000515703">
    <property type="component" value="Chromosome"/>
</dbReference>
<dbReference type="EMBL" id="AP023368">
    <property type="protein sequence ID" value="BCJ97596.1"/>
    <property type="molecule type" value="Genomic_DNA"/>
</dbReference>
<feature type="transmembrane region" description="Helical" evidence="1">
    <location>
        <begin position="86"/>
        <end position="104"/>
    </location>
</feature>
<evidence type="ECO:0000313" key="4">
    <source>
        <dbReference type="Proteomes" id="UP000515703"/>
    </source>
</evidence>
<evidence type="ECO:0000313" key="3">
    <source>
        <dbReference type="EMBL" id="BCJ97596.1"/>
    </source>
</evidence>
<dbReference type="InterPro" id="IPR032834">
    <property type="entry name" value="NatK-like_C"/>
</dbReference>
<name>A0A7I8DMS9_9FIRM</name>
<dbReference type="InterPro" id="IPR036890">
    <property type="entry name" value="HATPase_C_sf"/>
</dbReference>
<protein>
    <submittedName>
        <fullName evidence="3">Sensor histidine kinase</fullName>
    </submittedName>
</protein>
<dbReference type="GO" id="GO:0042802">
    <property type="term" value="F:identical protein binding"/>
    <property type="evidence" value="ECO:0007669"/>
    <property type="project" value="TreeGrafter"/>
</dbReference>
<feature type="transmembrane region" description="Helical" evidence="1">
    <location>
        <begin position="124"/>
        <end position="144"/>
    </location>
</feature>
<proteinExistence type="predicted"/>
<feature type="transmembrane region" description="Helical" evidence="1">
    <location>
        <begin position="12"/>
        <end position="28"/>
    </location>
</feature>
<keyword evidence="1" id="KW-1133">Transmembrane helix</keyword>